<dbReference type="PANTHER" id="PTHR22168">
    <property type="entry name" value="TMEM26 PROTEIN"/>
    <property type="match status" value="1"/>
</dbReference>
<sequence>MQKNQDTFVSEIDEMNERRRSRRRDQREEHIEIERHLIEPSEGAVVLLNVGRAILARTLFIVHSIATIWQTVHMEERNSVWGFALIAIAIIFEGAHTVVMRAGDERRWFCPSVLLYVIATAPPIWLLERKLCEWRVANKSALDEEEFTLQILEQMLLVVLIVGRWLLPKGDISREQLSQILLAYLLSLLQFPFVLTVSRARKMRVAITKNFEELIVENRRPNPCNVLYDVDMWAIILANSLQDFPFLSVRLFLMFDRGLVTYTMIFFTCKNALIIALQTYRAFILFNDRYLHPRLATIKAPVKRARRVTKHRGKIESHDEYRPICRSK</sequence>
<dbReference type="Proteomes" id="UP000887569">
    <property type="component" value="Unplaced"/>
</dbReference>
<keyword evidence="2" id="KW-1133">Transmembrane helix</keyword>
<evidence type="ECO:0000256" key="2">
    <source>
        <dbReference type="SAM" id="Phobius"/>
    </source>
</evidence>
<proteinExistence type="predicted"/>
<feature type="transmembrane region" description="Helical" evidence="2">
    <location>
        <begin position="179"/>
        <end position="198"/>
    </location>
</feature>
<protein>
    <submittedName>
        <fullName evidence="4">Transmembrane protein 26</fullName>
    </submittedName>
</protein>
<evidence type="ECO:0000256" key="1">
    <source>
        <dbReference type="SAM" id="MobiDB-lite"/>
    </source>
</evidence>
<feature type="transmembrane region" description="Helical" evidence="2">
    <location>
        <begin position="259"/>
        <end position="280"/>
    </location>
</feature>
<keyword evidence="3" id="KW-1185">Reference proteome</keyword>
<dbReference type="PANTHER" id="PTHR22168:SF8">
    <property type="entry name" value="TRANSMEMBRANE PROTEIN 26"/>
    <property type="match status" value="1"/>
</dbReference>
<dbReference type="AlphaFoldDB" id="A0A915CBQ5"/>
<feature type="transmembrane region" description="Helical" evidence="2">
    <location>
        <begin position="147"/>
        <end position="167"/>
    </location>
</feature>
<dbReference type="InterPro" id="IPR019169">
    <property type="entry name" value="Transmembrane_26"/>
</dbReference>
<organism evidence="3 4">
    <name type="scientific">Parascaris univalens</name>
    <name type="common">Nematode worm</name>
    <dbReference type="NCBI Taxonomy" id="6257"/>
    <lineage>
        <taxon>Eukaryota</taxon>
        <taxon>Metazoa</taxon>
        <taxon>Ecdysozoa</taxon>
        <taxon>Nematoda</taxon>
        <taxon>Chromadorea</taxon>
        <taxon>Rhabditida</taxon>
        <taxon>Spirurina</taxon>
        <taxon>Ascaridomorpha</taxon>
        <taxon>Ascaridoidea</taxon>
        <taxon>Ascarididae</taxon>
        <taxon>Parascaris</taxon>
    </lineage>
</organism>
<feature type="transmembrane region" description="Helical" evidence="2">
    <location>
        <begin position="78"/>
        <end position="96"/>
    </location>
</feature>
<keyword evidence="2" id="KW-0472">Membrane</keyword>
<reference evidence="4" key="1">
    <citation type="submission" date="2022-11" db="UniProtKB">
        <authorList>
            <consortium name="WormBaseParasite"/>
        </authorList>
    </citation>
    <scope>IDENTIFICATION</scope>
</reference>
<evidence type="ECO:0000313" key="4">
    <source>
        <dbReference type="WBParaSite" id="PgR117X_g009_t01"/>
    </source>
</evidence>
<dbReference type="Pfam" id="PF09772">
    <property type="entry name" value="Tmem26"/>
    <property type="match status" value="1"/>
</dbReference>
<name>A0A915CBQ5_PARUN</name>
<feature type="region of interest" description="Disordered" evidence="1">
    <location>
        <begin position="1"/>
        <end position="26"/>
    </location>
</feature>
<accession>A0A915CBQ5</accession>
<evidence type="ECO:0000313" key="3">
    <source>
        <dbReference type="Proteomes" id="UP000887569"/>
    </source>
</evidence>
<feature type="transmembrane region" description="Helical" evidence="2">
    <location>
        <begin position="108"/>
        <end position="127"/>
    </location>
</feature>
<keyword evidence="2" id="KW-0812">Transmembrane</keyword>
<dbReference type="WBParaSite" id="PgR117X_g009_t01">
    <property type="protein sequence ID" value="PgR117X_g009_t01"/>
    <property type="gene ID" value="PgR117X_g009"/>
</dbReference>